<organism evidence="1 2">
    <name type="scientific">Terrihalobacillus insolitus</name>
    <dbReference type="NCBI Taxonomy" id="2950438"/>
    <lineage>
        <taxon>Bacteria</taxon>
        <taxon>Bacillati</taxon>
        <taxon>Bacillota</taxon>
        <taxon>Bacilli</taxon>
        <taxon>Bacillales</taxon>
        <taxon>Bacillaceae</taxon>
        <taxon>Terrihalobacillus</taxon>
    </lineage>
</organism>
<sequence>MDWGLVREQFPDKLVLVEALSANSRDNIRTVEEMSIISTFDDNMEAWKAYKKTHKENPEKELYVFHTSEEKPEVLEKFFTGVRGRRWS</sequence>
<reference evidence="1" key="1">
    <citation type="submission" date="2022-06" db="EMBL/GenBank/DDBJ databases">
        <title>Aquibacillus sp. a new bacterium isolated from soil saline samples.</title>
        <authorList>
            <person name="Galisteo C."/>
            <person name="De La Haba R."/>
            <person name="Sanchez-Porro C."/>
            <person name="Ventosa A."/>
        </authorList>
    </citation>
    <scope>NUCLEOTIDE SEQUENCE</scope>
    <source>
        <strain evidence="1">3ASR75-11</strain>
    </source>
</reference>
<dbReference type="Proteomes" id="UP001145050">
    <property type="component" value="Unassembled WGS sequence"/>
</dbReference>
<keyword evidence="2" id="KW-1185">Reference proteome</keyword>
<proteinExistence type="predicted"/>
<evidence type="ECO:0000313" key="1">
    <source>
        <dbReference type="EMBL" id="MDC3425150.1"/>
    </source>
</evidence>
<dbReference type="AlphaFoldDB" id="A0A9X3WT01"/>
<accession>A0A9X3WT01</accession>
<protein>
    <submittedName>
        <fullName evidence="1">Uncharacterized protein</fullName>
    </submittedName>
</protein>
<dbReference type="RefSeq" id="WP_272436953.1">
    <property type="nucleotide sequence ID" value="NZ_JAMQKB010000011.1"/>
</dbReference>
<evidence type="ECO:0000313" key="2">
    <source>
        <dbReference type="Proteomes" id="UP001145050"/>
    </source>
</evidence>
<name>A0A9X3WT01_9BACI</name>
<dbReference type="EMBL" id="JAMQKB010000011">
    <property type="protein sequence ID" value="MDC3425150.1"/>
    <property type="molecule type" value="Genomic_DNA"/>
</dbReference>
<gene>
    <name evidence="1" type="ORF">NC797_11600</name>
</gene>
<comment type="caution">
    <text evidence="1">The sequence shown here is derived from an EMBL/GenBank/DDBJ whole genome shotgun (WGS) entry which is preliminary data.</text>
</comment>